<comment type="caution">
    <text evidence="1">The sequence shown here is derived from an EMBL/GenBank/DDBJ whole genome shotgun (WGS) entry which is preliminary data.</text>
</comment>
<reference evidence="2" key="1">
    <citation type="journal article" date="2019" name="Int. J. Syst. Evol. Microbiol.">
        <title>The Global Catalogue of Microorganisms (GCM) 10K type strain sequencing project: providing services to taxonomists for standard genome sequencing and annotation.</title>
        <authorList>
            <consortium name="The Broad Institute Genomics Platform"/>
            <consortium name="The Broad Institute Genome Sequencing Center for Infectious Disease"/>
            <person name="Wu L."/>
            <person name="Ma J."/>
        </authorList>
    </citation>
    <scope>NUCLEOTIDE SEQUENCE [LARGE SCALE GENOMIC DNA]</scope>
    <source>
        <strain evidence="2">JCM 13319</strain>
    </source>
</reference>
<organism evidence="1 2">
    <name type="scientific">Brevibacterium picturae</name>
    <dbReference type="NCBI Taxonomy" id="260553"/>
    <lineage>
        <taxon>Bacteria</taxon>
        <taxon>Bacillati</taxon>
        <taxon>Actinomycetota</taxon>
        <taxon>Actinomycetes</taxon>
        <taxon>Micrococcales</taxon>
        <taxon>Brevibacteriaceae</taxon>
        <taxon>Brevibacterium</taxon>
    </lineage>
</organism>
<evidence type="ECO:0000313" key="1">
    <source>
        <dbReference type="EMBL" id="GAA1530849.1"/>
    </source>
</evidence>
<evidence type="ECO:0000313" key="2">
    <source>
        <dbReference type="Proteomes" id="UP001501791"/>
    </source>
</evidence>
<gene>
    <name evidence="1" type="ORF">GCM10009691_03380</name>
</gene>
<keyword evidence="2" id="KW-1185">Reference proteome</keyword>
<protein>
    <submittedName>
        <fullName evidence="1">Uncharacterized protein</fullName>
    </submittedName>
</protein>
<accession>A0ABP4LSQ8</accession>
<name>A0ABP4LSQ8_9MICO</name>
<sequence>MGPDAQALLQRDRLDGSGFPMAQHHVQAAIGLIRGDQDAGFAGLGAESGRTAGASVDDRDDIAPGLGIGSEPCAHDEVLASGIAGQVLGWNRHGDAGIAIAAPDHDRSAEIVDPGPCTLLEREDPRVLGEDSRPEIGDDAVAQGVGAAGAVIGDDELL</sequence>
<dbReference type="EMBL" id="BAAALY010000002">
    <property type="protein sequence ID" value="GAA1530849.1"/>
    <property type="molecule type" value="Genomic_DNA"/>
</dbReference>
<dbReference type="Proteomes" id="UP001501791">
    <property type="component" value="Unassembled WGS sequence"/>
</dbReference>
<proteinExistence type="predicted"/>